<proteinExistence type="predicted"/>
<evidence type="ECO:0000313" key="1">
    <source>
        <dbReference type="EMBL" id="BAI39886.1"/>
    </source>
</evidence>
<protein>
    <submittedName>
        <fullName evidence="1">Uncharacterized protein K0155C03.20</fullName>
    </submittedName>
</protein>
<reference evidence="1" key="1">
    <citation type="journal article" date="2009" name="Plant J.">
        <title>Comparative analysis of complete orthologous centromeres from two subspecies of rice reveals rapid variation of centromere organization and structure.</title>
        <authorList>
            <person name="Wu J."/>
            <person name="Fujisawa M."/>
            <person name="Tian Z."/>
            <person name="Yamagata H."/>
            <person name="Kamiya K."/>
            <person name="Shibata M."/>
            <person name="Hosokawa S."/>
            <person name="Ito Y."/>
            <person name="Hamada M."/>
            <person name="Katagiri S."/>
            <person name="Kurita K."/>
            <person name="Yamamoto M."/>
            <person name="Kikuta A."/>
            <person name="Machita K."/>
            <person name="Karasawa W."/>
            <person name="Kanamori H."/>
            <person name="Namiki N."/>
            <person name="Mizuno H."/>
            <person name="Ma J."/>
            <person name="Sasaki T."/>
            <person name="Matsumoto T."/>
        </authorList>
    </citation>
    <scope>NUCLEOTIDE SEQUENCE</scope>
</reference>
<dbReference type="EMBL" id="AP009090">
    <property type="protein sequence ID" value="BAI39886.1"/>
    <property type="molecule type" value="Genomic_DNA"/>
</dbReference>
<name>C8TFG4_ORYSI</name>
<dbReference type="AlphaFoldDB" id="C8TFG4"/>
<gene>
    <name evidence="1" type="primary">K0155C03.20</name>
</gene>
<accession>C8TFG4</accession>
<sequence>MNTCMRMLGTRHFFSPFQHWTSRPSCRSWMCVLHVIETSVEQVNDKLGEGLILLDPTVEDVVEAEVVRAFVVYQPSSVFALSTDSPRSPLLRSWMYPLQAPHLRCLVPRLSL</sequence>
<organism evidence="1">
    <name type="scientific">Oryza sativa subsp. indica</name>
    <name type="common">Rice</name>
    <dbReference type="NCBI Taxonomy" id="39946"/>
    <lineage>
        <taxon>Eukaryota</taxon>
        <taxon>Viridiplantae</taxon>
        <taxon>Streptophyta</taxon>
        <taxon>Embryophyta</taxon>
        <taxon>Tracheophyta</taxon>
        <taxon>Spermatophyta</taxon>
        <taxon>Magnoliopsida</taxon>
        <taxon>Liliopsida</taxon>
        <taxon>Poales</taxon>
        <taxon>Poaceae</taxon>
        <taxon>BOP clade</taxon>
        <taxon>Oryzoideae</taxon>
        <taxon>Oryzeae</taxon>
        <taxon>Oryzinae</taxon>
        <taxon>Oryza</taxon>
        <taxon>Oryza sativa</taxon>
    </lineage>
</organism>